<organism evidence="1 2">
    <name type="scientific">Grifola frondosa</name>
    <name type="common">Maitake</name>
    <name type="synonym">Polyporus frondosus</name>
    <dbReference type="NCBI Taxonomy" id="5627"/>
    <lineage>
        <taxon>Eukaryota</taxon>
        <taxon>Fungi</taxon>
        <taxon>Dikarya</taxon>
        <taxon>Basidiomycota</taxon>
        <taxon>Agaricomycotina</taxon>
        <taxon>Agaricomycetes</taxon>
        <taxon>Polyporales</taxon>
        <taxon>Grifolaceae</taxon>
        <taxon>Grifola</taxon>
    </lineage>
</organism>
<reference evidence="1 2" key="1">
    <citation type="submission" date="2016-03" db="EMBL/GenBank/DDBJ databases">
        <title>Whole genome sequencing of Grifola frondosa 9006-11.</title>
        <authorList>
            <person name="Min B."/>
            <person name="Park H."/>
            <person name="Kim J.-G."/>
            <person name="Cho H."/>
            <person name="Oh Y.-L."/>
            <person name="Kong W.-S."/>
            <person name="Choi I.-G."/>
        </authorList>
    </citation>
    <scope>NUCLEOTIDE SEQUENCE [LARGE SCALE GENOMIC DNA]</scope>
    <source>
        <strain evidence="1 2">9006-11</strain>
    </source>
</reference>
<dbReference type="OrthoDB" id="3233375at2759"/>
<keyword evidence="2" id="KW-1185">Reference proteome</keyword>
<accession>A0A1C7M1P3</accession>
<dbReference type="EMBL" id="LUGG01000013">
    <property type="protein sequence ID" value="OBZ70815.1"/>
    <property type="molecule type" value="Genomic_DNA"/>
</dbReference>
<protein>
    <submittedName>
        <fullName evidence="1">Uncharacterized protein</fullName>
    </submittedName>
</protein>
<evidence type="ECO:0000313" key="1">
    <source>
        <dbReference type="EMBL" id="OBZ70815.1"/>
    </source>
</evidence>
<comment type="caution">
    <text evidence="1">The sequence shown here is derived from an EMBL/GenBank/DDBJ whole genome shotgun (WGS) entry which is preliminary data.</text>
</comment>
<gene>
    <name evidence="1" type="ORF">A0H81_09479</name>
</gene>
<dbReference type="Proteomes" id="UP000092993">
    <property type="component" value="Unassembled WGS sequence"/>
</dbReference>
<dbReference type="AlphaFoldDB" id="A0A1C7M1P3"/>
<sequence>MKWRRRITGVILHNYHPTQLFSYRNSLDTQQSMRFSALPVLLAGAGLATIQQIAASPIRVVVTEVSSNVRYGHAAADANSGPVAHIAHIAAATPSTPSVHHGSGRHFCSVMRSKALEMSNSFREMLGLPPIEASTHGAVPTDWVAAKAVPALPFIGTPVEIHENGKFGVVHEPGFVHILPVDPFNRPDRPNRPMSHRFHRGSFVRRIHHALMALGPWEGRAVAFVLGCGIGVFAAHDMEEEFEEVVVFDEVEALPPPPQYTDEKVAAVAEKSVDVSA</sequence>
<name>A0A1C7M1P3_GRIFR</name>
<proteinExistence type="predicted"/>
<dbReference type="OMA" id="GMIHIMP"/>
<evidence type="ECO:0000313" key="2">
    <source>
        <dbReference type="Proteomes" id="UP000092993"/>
    </source>
</evidence>